<accession>A0A431U2T1</accession>
<dbReference type="Pfam" id="PF20388">
    <property type="entry name" value="DUF6683"/>
    <property type="match status" value="1"/>
</dbReference>
<evidence type="ECO:0008006" key="4">
    <source>
        <dbReference type="Google" id="ProtNLM"/>
    </source>
</evidence>
<dbReference type="EMBL" id="RXOF01000006">
    <property type="protein sequence ID" value="RTQ49623.1"/>
    <property type="molecule type" value="Genomic_DNA"/>
</dbReference>
<gene>
    <name evidence="2" type="ORF">EJV47_12460</name>
</gene>
<comment type="caution">
    <text evidence="2">The sequence shown here is derived from an EMBL/GenBank/DDBJ whole genome shotgun (WGS) entry which is preliminary data.</text>
</comment>
<dbReference type="AlphaFoldDB" id="A0A431U2T1"/>
<name>A0A431U2T1_9BACT</name>
<keyword evidence="1" id="KW-0732">Signal</keyword>
<dbReference type="Proteomes" id="UP000282184">
    <property type="component" value="Unassembled WGS sequence"/>
</dbReference>
<evidence type="ECO:0000256" key="1">
    <source>
        <dbReference type="SAM" id="SignalP"/>
    </source>
</evidence>
<protein>
    <recommendedName>
        <fullName evidence="4">DUF4919 domain-containing protein</fullName>
    </recommendedName>
</protein>
<dbReference type="InterPro" id="IPR046505">
    <property type="entry name" value="DUF6683"/>
</dbReference>
<proteinExistence type="predicted"/>
<keyword evidence="3" id="KW-1185">Reference proteome</keyword>
<feature type="chain" id="PRO_5019172559" description="DUF4919 domain-containing protein" evidence="1">
    <location>
        <begin position="21"/>
        <end position="241"/>
    </location>
</feature>
<evidence type="ECO:0000313" key="3">
    <source>
        <dbReference type="Proteomes" id="UP000282184"/>
    </source>
</evidence>
<sequence>MLPLLLASALLLAAPRAGSAQDIGPALDMTLMTGWAGGEAVRYDLEKRAAAAKGGRTATTKTATASSFAYRPSPAVRERTVANLAAKLQASNPAGAQALTAAFGPGKLDYETLYAKIISGTGLRATDAADAMACYLLTGYAIVNNVQDGRTITPALAKGVRGQVAGIMQRNGQLKPDDPVAAARFGEAFKLQTVILTAGWEEAAKKSTLPAYRSSIGSMFKGQYGMDFSQLKLTPQGFARK</sequence>
<feature type="signal peptide" evidence="1">
    <location>
        <begin position="1"/>
        <end position="20"/>
    </location>
</feature>
<organism evidence="2 3">
    <name type="scientific">Hymenobacter gummosus</name>
    <dbReference type="NCBI Taxonomy" id="1776032"/>
    <lineage>
        <taxon>Bacteria</taxon>
        <taxon>Pseudomonadati</taxon>
        <taxon>Bacteroidota</taxon>
        <taxon>Cytophagia</taxon>
        <taxon>Cytophagales</taxon>
        <taxon>Hymenobacteraceae</taxon>
        <taxon>Hymenobacter</taxon>
    </lineage>
</organism>
<reference evidence="2 3" key="1">
    <citation type="submission" date="2018-12" db="EMBL/GenBank/DDBJ databases">
        <title>Hymenobacter gummosus sp. nov., isolated from a spring.</title>
        <authorList>
            <person name="Nie L."/>
        </authorList>
    </citation>
    <scope>NUCLEOTIDE SEQUENCE [LARGE SCALE GENOMIC DNA]</scope>
    <source>
        <strain evidence="2 3">KCTC 52166</strain>
    </source>
</reference>
<evidence type="ECO:0000313" key="2">
    <source>
        <dbReference type="EMBL" id="RTQ49623.1"/>
    </source>
</evidence>